<evidence type="ECO:0000313" key="3">
    <source>
        <dbReference type="EMBL" id="CAG8513061.1"/>
    </source>
</evidence>
<dbReference type="Pfam" id="PF00172">
    <property type="entry name" value="Zn_clus"/>
    <property type="match status" value="1"/>
</dbReference>
<feature type="compositionally biased region" description="Basic and acidic residues" evidence="1">
    <location>
        <begin position="752"/>
        <end position="763"/>
    </location>
</feature>
<dbReference type="SMART" id="SM00066">
    <property type="entry name" value="GAL4"/>
    <property type="match status" value="1"/>
</dbReference>
<organism evidence="3 4">
    <name type="scientific">Racocetra fulgida</name>
    <dbReference type="NCBI Taxonomy" id="60492"/>
    <lineage>
        <taxon>Eukaryota</taxon>
        <taxon>Fungi</taxon>
        <taxon>Fungi incertae sedis</taxon>
        <taxon>Mucoromycota</taxon>
        <taxon>Glomeromycotina</taxon>
        <taxon>Glomeromycetes</taxon>
        <taxon>Diversisporales</taxon>
        <taxon>Gigasporaceae</taxon>
        <taxon>Racocetra</taxon>
    </lineage>
</organism>
<dbReference type="EMBL" id="CAJVPZ010002445">
    <property type="protein sequence ID" value="CAG8513061.1"/>
    <property type="molecule type" value="Genomic_DNA"/>
</dbReference>
<dbReference type="PROSITE" id="PS50048">
    <property type="entry name" value="ZN2_CY6_FUNGAL_2"/>
    <property type="match status" value="1"/>
</dbReference>
<proteinExistence type="predicted"/>
<feature type="domain" description="Zn(2)-C6 fungal-type" evidence="2">
    <location>
        <begin position="15"/>
        <end position="42"/>
    </location>
</feature>
<feature type="compositionally biased region" description="Polar residues" evidence="1">
    <location>
        <begin position="517"/>
        <end position="530"/>
    </location>
</feature>
<feature type="region of interest" description="Disordered" evidence="1">
    <location>
        <begin position="505"/>
        <end position="571"/>
    </location>
</feature>
<feature type="compositionally biased region" description="Acidic residues" evidence="1">
    <location>
        <begin position="867"/>
        <end position="879"/>
    </location>
</feature>
<feature type="compositionally biased region" description="Basic residues" evidence="1">
    <location>
        <begin position="883"/>
        <end position="906"/>
    </location>
</feature>
<feature type="compositionally biased region" description="Polar residues" evidence="1">
    <location>
        <begin position="370"/>
        <end position="405"/>
    </location>
</feature>
<feature type="compositionally biased region" description="Polar residues" evidence="1">
    <location>
        <begin position="775"/>
        <end position="800"/>
    </location>
</feature>
<feature type="compositionally biased region" description="Basic and acidic residues" evidence="1">
    <location>
        <begin position="848"/>
        <end position="860"/>
    </location>
</feature>
<reference evidence="3" key="1">
    <citation type="submission" date="2021-06" db="EMBL/GenBank/DDBJ databases">
        <authorList>
            <person name="Kallberg Y."/>
            <person name="Tangrot J."/>
            <person name="Rosling A."/>
        </authorList>
    </citation>
    <scope>NUCLEOTIDE SEQUENCE</scope>
    <source>
        <strain evidence="3">IN212</strain>
    </source>
</reference>
<evidence type="ECO:0000256" key="1">
    <source>
        <dbReference type="SAM" id="MobiDB-lite"/>
    </source>
</evidence>
<protein>
    <submittedName>
        <fullName evidence="3">2582_t:CDS:1</fullName>
    </submittedName>
</protein>
<sequence length="922" mass="102179">MTKKASVYRLKVTTACQNCQRRKIKCSGEIPCTYCVKLERECQPGKPGKKRGPPPGQEIIRSRTSRLESIISDAVKDPKKREALMSVEGIEPEVRQGIDLLRYRDEKELQVVESLTRLRHVPTSEGGPQAQTPIIKDLLNGVGQQHSKVDRWYDQSNVRNGQTQSTDKLELMENNSQFLRKPKPVYPVHMKERQFAHAESINNSNEPITYRNNLPASSSGLVSSLSYPASPSLAPSSLVSSPKHSPSLKLLPPLSKSIAASSTHSSLPTLPSLSSSMPSLSMSSSSSSSLSSLTNSSIGQSQFWRKPNITNSSHSYLTSNNGSTFLNGQNNQNHQNHSHLHHTAWNYPYPKPFNNGFDSLCSDKKRIHQNSSTLNKGPTLPDLSSLNKGHFTSSPNKDVKNSQNGPIRYILPPLQPPQPPQPPHLPQPNVLPPLEPVSDPRFIPPPPQDNRKSLEWPQQMPPISHNFTCNDSRIIPKIDNGVVGLLPITNHVTNNVYGSSITTPTSCCDSEKEKNKSVTSGSKAGSQENKITPRFVPIKAYPPESGKKHTAYGTRGRSTSSAKTRHSTDGSGAVTYQALNRRSVHTNKSTHVRGVHQMPCQHVKHASNTVDQQNSFSYSHNYDVMGNSSIMTGSKYEINKSFTSNIQFKGNFHNGVMQRGHFMERAGDEPSNVISKVGSIDDSRIIDSSTINRGKASDLINKVVDTASPNVDPLILTDTRNVEIKSVTLDGTERQPSNSSLVISLVSSTGKSESDKYQEHEQSSRPLTPPRCDNESSLTQKNQIGSLNPSNAESVLTPPTVQDDLSVIDVEDSPSSISAKNNLRKSKSKLKKDKMGAVTLTDSEDSYNSERNKRSKHENSVKNVPEYDTDDTYDDDDEEYRPKRLRPINHRKRASAVPRRITRRTKPPAPKDPSKKWVRRKE</sequence>
<dbReference type="Proteomes" id="UP000789396">
    <property type="component" value="Unassembled WGS sequence"/>
</dbReference>
<name>A0A9N9A0Q6_9GLOM</name>
<dbReference type="GO" id="GO:0008270">
    <property type="term" value="F:zinc ion binding"/>
    <property type="evidence" value="ECO:0007669"/>
    <property type="project" value="InterPro"/>
</dbReference>
<accession>A0A9N9A0Q6</accession>
<dbReference type="CDD" id="cd00067">
    <property type="entry name" value="GAL4"/>
    <property type="match status" value="1"/>
</dbReference>
<comment type="caution">
    <text evidence="3">The sequence shown here is derived from an EMBL/GenBank/DDBJ whole genome shotgun (WGS) entry which is preliminary data.</text>
</comment>
<feature type="region of interest" description="Disordered" evidence="1">
    <location>
        <begin position="745"/>
        <end position="800"/>
    </location>
</feature>
<dbReference type="Gene3D" id="4.10.240.10">
    <property type="entry name" value="Zn(2)-C6 fungal-type DNA-binding domain"/>
    <property type="match status" value="1"/>
</dbReference>
<dbReference type="AlphaFoldDB" id="A0A9N9A0Q6"/>
<feature type="compositionally biased region" description="Basic residues" evidence="1">
    <location>
        <begin position="822"/>
        <end position="832"/>
    </location>
</feature>
<keyword evidence="4" id="KW-1185">Reference proteome</keyword>
<feature type="region of interest" description="Disordered" evidence="1">
    <location>
        <begin position="320"/>
        <end position="343"/>
    </location>
</feature>
<feature type="region of interest" description="Disordered" evidence="1">
    <location>
        <begin position="370"/>
        <end position="457"/>
    </location>
</feature>
<dbReference type="InterPro" id="IPR036864">
    <property type="entry name" value="Zn2-C6_fun-type_DNA-bd_sf"/>
</dbReference>
<dbReference type="GO" id="GO:0000981">
    <property type="term" value="F:DNA-binding transcription factor activity, RNA polymerase II-specific"/>
    <property type="evidence" value="ECO:0007669"/>
    <property type="project" value="InterPro"/>
</dbReference>
<feature type="compositionally biased region" description="Pro residues" evidence="1">
    <location>
        <begin position="413"/>
        <end position="435"/>
    </location>
</feature>
<dbReference type="InterPro" id="IPR001138">
    <property type="entry name" value="Zn2Cys6_DnaBD"/>
</dbReference>
<evidence type="ECO:0000259" key="2">
    <source>
        <dbReference type="PROSITE" id="PS50048"/>
    </source>
</evidence>
<feature type="region of interest" description="Disordered" evidence="1">
    <location>
        <begin position="812"/>
        <end position="922"/>
    </location>
</feature>
<dbReference type="OrthoDB" id="2123952at2759"/>
<evidence type="ECO:0000313" key="4">
    <source>
        <dbReference type="Proteomes" id="UP000789396"/>
    </source>
</evidence>
<dbReference type="SUPFAM" id="SSF57701">
    <property type="entry name" value="Zn2/Cys6 DNA-binding domain"/>
    <property type="match status" value="1"/>
</dbReference>
<gene>
    <name evidence="3" type="ORF">RFULGI_LOCUS2990</name>
</gene>